<feature type="region of interest" description="Disordered" evidence="2">
    <location>
        <begin position="781"/>
        <end position="807"/>
    </location>
</feature>
<keyword evidence="6" id="KW-1185">Reference proteome</keyword>
<dbReference type="OMA" id="YCYTGIR"/>
<evidence type="ECO:0000256" key="2">
    <source>
        <dbReference type="SAM" id="MobiDB-lite"/>
    </source>
</evidence>
<sequence>MNSFGNGAALLLSFLSSLQNLNEYVAALIALKQKIFDTDRLLTDYQQKCNELQFAERENSTLRNQVEQMLQKISPLEKCQEELGSLKAELEEKKSSLKIYQESHLEYIRVKEEVTKSDAAKKKLEAKVKKLEEAATKHTQDFKQLKNEKKMLEKELKKAQEKLDGLPKQKCKKVLKHAETQSSRDDMVASIDKEKIKQLLEELWVCIDSAAGKRQNQDNDYILASVQGHSRTPEKISKSFRQEAAQTRRKPRKSEKMIPHQSSLETVLEQNSLAPMQIKMDESLIDRFESKTTDESLQSCNGDSAFYEDKTIGVVVQTDCEDRSSDFSDEEEHLAGNVKDILNWIRPLPPLLSPMQLSPAVTPDTLFGDFTDSSDEEIDHYAQTVENILEKSLEECYVSLKEETNIQETYEPDHDTETSRKLRVTEETSIYSNLFTAKNLLITGRDAEVKQTQMVISSMDTMVNELLEEKVESMEAEQILAEQIENMEIETGTTVQVVMPTSKVIEEKMIDDEGVQTEDKASSTEHMPFNFEHLQENSNGAVQTEKDVVSHTNTVASSEHLQERSSKLMEVGEDELPGKVATPKLSPIPKDGVPSSPQKSVVAVENECFEEEANEMESEMVENESKGIKRELNVVNAVLGLEDHVEQITNGKKVIAEELHVETEDKTQYPEEEDLASNFTNPKSFSGVESDEVWQYNGEETFMKTEIDTETKDTAIESQCSEEKFGNKERLEELLVQSKEPEVIEECGLEKASAFVSATEVNRNSLSFDEANAIADVGGTAASLSTKEGEGEQLRTGELSSEGNTTEVSKNSLSLEEANAIAGGSASSLSTKGGEGEQLKTGLLSTEVNVMNSEQKGFSGNSMNGKNVLEIATCSESRHVESGELLEVQEEGCLQAKLEHKQKDVGILLQKKSDFEILPASPNPVCIINGENEAVEPQEMDPNKHVVGQTSETKHVEDMFGELEHKLSETIKVFERQEIKMEHLEFKVGYVREKSSQLLETEKIGMANCVVTENEHTSQAQPLKAVRSFSVVENFQCSRINEKLSDKSPEEMVIEICNNNSTDLEERDGEKMNERGEISDAPDQVASEENAEKELALSKQGILLGRNVVTEEANSSSTVKIGSEATAAPAGFTLSLQQNHHDFNTNSTDDSVKDCITPDAASIVARNNEIDYDSSIQFAYNQSLADANGKEAVPNDKENECKQLVCPINEYANKNNIQTVKVQLEEPQKPLVTLEVLGASSTDSGNHAQEETKLVFEGGVHGMSILREVDTHICRTKETSSIYREKPLCSERQMESPIEYPVTEVMTEEKDKDLNSLGESDKDEDRTSTETPEFQEEANGSAEEDYPLRKVKYAKHYDSFSVFKEESNTSRTSVEDLSQIHMTVDDHQVFDPSTLHAENNESDKQLKVNMLMNMVIPCKTNHSPSMTKEVTYFTGVSDSKSKLSMTCETVFHTDANTEKAPEHEENSNAVGWSSDNEKNSLRDEASEEIPTKPSTLETNLLPHQLLAKCSKIYKSVIKNSKLDAALFTSADLLERKGNEELGSNVEQSVPHEAGIEAPVPGEELNDKQEETHAAFSLADCNTRALQDGINSGTSFQQTDFQKSKRENISVKSSQNPAMLCAVSDPQAEYQNLESQETILENSPAIELESSVDLAPQKSSRAKQKAQEPSKIIKDSAKMIDRDSQGKFSQRLSQGKGKKKTLQVQLTQQVLANTDASTPSRCSSETLNKIRQEMGPPLPPLLLPLKATPPRTVRPASPMMTSASQSSLPSPLDDLISPLRDIPIPPLVSPLADTPKRRSPPRTCTPSPSETTVCRRILSSPLQFCAATPKHALPVPGRLPLSASGSGAPGVPQENSVKILDTMYPELSARARTLNILKGNIQLNRCAPSDSKNLPGPVNQITGFKTIASTSTAFVKTGSSSKPDSNRDQQTDLGNQQRCTSSLNQIGKRTLSTSMPRSAKRLRLDSESPRLETNDKEEVANKAKGDFSSEVQSGVGKTMCLNNFEISQSVGNSSSEISSSVEKIIDPDSKAVSLALKKISESCFDLFPVIRSHVHVGNISKVPVMRNEEKDIVYEFGVANKHLADLLLHTVLNKLKTEKTSLEHSVIHALCRVYIGICRQFGDLERARLFCYSLLKEDFPESEKLILFIVSMWQDIFSFQGVINKAVQLVARQRAKGEVLKCLNAYLNWEKESPLDAGIMVSSLLLAIQLCPKLEFQSSDQYGEDLPESTWEYIFAIELLCSHLKWDWTHNNIISKELWPLMHKWIQHRKGHEAVQSIPDIIVASALRLIGRLSQIGLKEGFSSAVKNISSVIGVFVQHAKEEGVPWGVQLAAVYALLDLGPSNPVGILEAIQPWRAAATNSIPTAVNSGITELSSLSTTESN</sequence>
<feature type="compositionally biased region" description="Polar residues" evidence="2">
    <location>
        <begin position="798"/>
        <end position="807"/>
    </location>
</feature>
<reference evidence="5" key="2">
    <citation type="submission" date="2025-09" db="UniProtKB">
        <authorList>
            <consortium name="Ensembl"/>
        </authorList>
    </citation>
    <scope>IDENTIFICATION</scope>
</reference>
<gene>
    <name evidence="5" type="primary">ICE1</name>
</gene>
<keyword evidence="3" id="KW-0732">Signal</keyword>
<feature type="region of interest" description="Disordered" evidence="2">
    <location>
        <begin position="578"/>
        <end position="599"/>
    </location>
</feature>
<name>A0A7M4F0M6_CROPO</name>
<feature type="signal peptide" evidence="3">
    <location>
        <begin position="1"/>
        <end position="20"/>
    </location>
</feature>
<feature type="compositionally biased region" description="Polar residues" evidence="2">
    <location>
        <begin position="1930"/>
        <end position="1955"/>
    </location>
</feature>
<feature type="region of interest" description="Disordered" evidence="2">
    <location>
        <begin position="1914"/>
        <end position="1977"/>
    </location>
</feature>
<feature type="chain" id="PRO_5029640278" evidence="3">
    <location>
        <begin position="21"/>
        <end position="2382"/>
    </location>
</feature>
<evidence type="ECO:0000313" key="6">
    <source>
        <dbReference type="Proteomes" id="UP000594220"/>
    </source>
</evidence>
<dbReference type="PANTHER" id="PTHR11852:SF4">
    <property type="entry name" value="LITTLE ELONGATION COMPLEX SUBUNIT 1"/>
    <property type="match status" value="1"/>
</dbReference>
<feature type="region of interest" description="Disordered" evidence="2">
    <location>
        <begin position="1786"/>
        <end position="1809"/>
    </location>
</feature>
<dbReference type="Proteomes" id="UP000594220">
    <property type="component" value="Unplaced"/>
</dbReference>
<feature type="region of interest" description="Disordered" evidence="2">
    <location>
        <begin position="232"/>
        <end position="260"/>
    </location>
</feature>
<evidence type="ECO:0000313" key="5">
    <source>
        <dbReference type="Ensembl" id="ENSCPRP00005017892.1"/>
    </source>
</evidence>
<reference evidence="5" key="1">
    <citation type="submission" date="2025-08" db="UniProtKB">
        <authorList>
            <consortium name="Ensembl"/>
        </authorList>
    </citation>
    <scope>IDENTIFICATION</scope>
</reference>
<accession>A0A7M4F0M6</accession>
<feature type="region of interest" description="Disordered" evidence="2">
    <location>
        <begin position="1457"/>
        <end position="1491"/>
    </location>
</feature>
<feature type="region of interest" description="Disordered" evidence="2">
    <location>
        <begin position="1303"/>
        <end position="1346"/>
    </location>
</feature>
<dbReference type="Pfam" id="PF25817">
    <property type="entry name" value="ICE1_C"/>
    <property type="match status" value="1"/>
</dbReference>
<dbReference type="GeneTree" id="ENSGT00950000183199"/>
<evidence type="ECO:0000256" key="3">
    <source>
        <dbReference type="SAM" id="SignalP"/>
    </source>
</evidence>
<feature type="compositionally biased region" description="Basic and acidic residues" evidence="2">
    <location>
        <begin position="1457"/>
        <end position="1466"/>
    </location>
</feature>
<organism evidence="5 6">
    <name type="scientific">Crocodylus porosus</name>
    <name type="common">Saltwater crocodile</name>
    <name type="synonym">Estuarine crocodile</name>
    <dbReference type="NCBI Taxonomy" id="8502"/>
    <lineage>
        <taxon>Eukaryota</taxon>
        <taxon>Metazoa</taxon>
        <taxon>Chordata</taxon>
        <taxon>Craniata</taxon>
        <taxon>Vertebrata</taxon>
        <taxon>Euteleostomi</taxon>
        <taxon>Archelosauria</taxon>
        <taxon>Archosauria</taxon>
        <taxon>Crocodylia</taxon>
        <taxon>Longirostres</taxon>
        <taxon>Crocodylidae</taxon>
        <taxon>Crocodylus</taxon>
    </lineage>
</organism>
<dbReference type="Ensembl" id="ENSCPRT00005020938.1">
    <property type="protein sequence ID" value="ENSCPRP00005017892.1"/>
    <property type="gene ID" value="ENSCPRG00005012478.1"/>
</dbReference>
<feature type="compositionally biased region" description="Basic and acidic residues" evidence="2">
    <location>
        <begin position="1961"/>
        <end position="1977"/>
    </location>
</feature>
<feature type="domain" description="Little elongation complex subunit 1 C-terminal" evidence="4">
    <location>
        <begin position="2181"/>
        <end position="2373"/>
    </location>
</feature>
<protein>
    <submittedName>
        <fullName evidence="5">Interactor of little elongation complex ELL subunit 1</fullName>
    </submittedName>
</protein>
<feature type="compositionally biased region" description="Basic and acidic residues" evidence="2">
    <location>
        <begin position="1307"/>
        <end position="1328"/>
    </location>
</feature>
<feature type="compositionally biased region" description="Basic and acidic residues" evidence="2">
    <location>
        <begin position="232"/>
        <end position="241"/>
    </location>
</feature>
<evidence type="ECO:0000256" key="1">
    <source>
        <dbReference type="SAM" id="Coils"/>
    </source>
</evidence>
<feature type="coiled-coil region" evidence="1">
    <location>
        <begin position="45"/>
        <end position="169"/>
    </location>
</feature>
<feature type="compositionally biased region" description="Low complexity" evidence="2">
    <location>
        <begin position="1800"/>
        <end position="1809"/>
    </location>
</feature>
<feature type="region of interest" description="Disordered" evidence="2">
    <location>
        <begin position="1654"/>
        <end position="1699"/>
    </location>
</feature>
<feature type="compositionally biased region" description="Basic and acidic residues" evidence="2">
    <location>
        <begin position="1664"/>
        <end position="1684"/>
    </location>
</feature>
<evidence type="ECO:0000259" key="4">
    <source>
        <dbReference type="Pfam" id="PF25817"/>
    </source>
</evidence>
<dbReference type="PANTHER" id="PTHR11852">
    <property type="entry name" value="PLATELET-ACTIVATING FACTOR ACETYLHYDROLASE"/>
    <property type="match status" value="1"/>
</dbReference>
<proteinExistence type="predicted"/>
<dbReference type="InterPro" id="IPR057881">
    <property type="entry name" value="ICE1_C"/>
</dbReference>
<keyword evidence="1" id="KW-0175">Coiled coil</keyword>
<feature type="compositionally biased region" description="Basic and acidic residues" evidence="2">
    <location>
        <begin position="1475"/>
        <end position="1484"/>
    </location>
</feature>